<name>V7PML9_PLAYE</name>
<dbReference type="InterPro" id="IPR006477">
    <property type="entry name" value="Yir_bir_cir"/>
</dbReference>
<keyword evidence="1" id="KW-1133">Transmembrane helix</keyword>
<dbReference type="Proteomes" id="UP000018538">
    <property type="component" value="Unassembled WGS sequence"/>
</dbReference>
<dbReference type="EMBL" id="KI635743">
    <property type="protein sequence ID" value="ETB60851.1"/>
    <property type="molecule type" value="Genomic_DNA"/>
</dbReference>
<keyword evidence="3" id="KW-1185">Reference proteome</keyword>
<evidence type="ECO:0000256" key="1">
    <source>
        <dbReference type="SAM" id="Phobius"/>
    </source>
</evidence>
<feature type="transmembrane region" description="Helical" evidence="1">
    <location>
        <begin position="250"/>
        <end position="268"/>
    </location>
</feature>
<evidence type="ECO:0000313" key="2">
    <source>
        <dbReference type="EMBL" id="ETB60851.1"/>
    </source>
</evidence>
<keyword evidence="1" id="KW-0472">Membrane</keyword>
<reference evidence="2 3" key="1">
    <citation type="submission" date="2013-11" db="EMBL/GenBank/DDBJ databases">
        <title>The Genome Sequence of Plasmodium yoelii 17X.</title>
        <authorList>
            <consortium name="The Broad Institute Genomics Platform"/>
            <consortium name="The Broad Institute Genome Sequencing Center for Infectious Disease"/>
            <person name="Neafsey D."/>
            <person name="Adams J."/>
            <person name="Walker B."/>
            <person name="Young S.K."/>
            <person name="Zeng Q."/>
            <person name="Gargeya S."/>
            <person name="Fitzgerald M."/>
            <person name="Haas B."/>
            <person name="Abouelleil A."/>
            <person name="Alvarado L."/>
            <person name="Chapman S.B."/>
            <person name="Gainer-Dewar J."/>
            <person name="Goldberg J."/>
            <person name="Griggs A."/>
            <person name="Gujja S."/>
            <person name="Hansen M."/>
            <person name="Howarth C."/>
            <person name="Imamovic A."/>
            <person name="Ireland A."/>
            <person name="Larimer J."/>
            <person name="McCowan C."/>
            <person name="Murphy C."/>
            <person name="Pearson M."/>
            <person name="Poon T.W."/>
            <person name="Priest M."/>
            <person name="Roberts A."/>
            <person name="Saif S."/>
            <person name="Shea T."/>
            <person name="Sykes S."/>
            <person name="Wortman J."/>
            <person name="Nusbaum C."/>
            <person name="Birren B."/>
        </authorList>
    </citation>
    <scope>NUCLEOTIDE SEQUENCE [LARGE SCALE GENOMIC DNA]</scope>
    <source>
        <strain evidence="2 3">17X</strain>
    </source>
</reference>
<proteinExistence type="predicted"/>
<gene>
    <name evidence="2" type="ORF">YYC_02134</name>
</gene>
<dbReference type="AlphaFoldDB" id="V7PML9"/>
<accession>V7PML9</accession>
<keyword evidence="1" id="KW-0812">Transmembrane</keyword>
<protein>
    <submittedName>
        <fullName evidence="2">Uncharacterized protein</fullName>
    </submittedName>
</protein>
<dbReference type="NCBIfam" id="TIGR01590">
    <property type="entry name" value="yir-bir-cir_Pla"/>
    <property type="match status" value="1"/>
</dbReference>
<organism evidence="2 3">
    <name type="scientific">Plasmodium yoelii 17X</name>
    <dbReference type="NCBI Taxonomy" id="1323249"/>
    <lineage>
        <taxon>Eukaryota</taxon>
        <taxon>Sar</taxon>
        <taxon>Alveolata</taxon>
        <taxon>Apicomplexa</taxon>
        <taxon>Aconoidasida</taxon>
        <taxon>Haemosporida</taxon>
        <taxon>Plasmodiidae</taxon>
        <taxon>Plasmodium</taxon>
        <taxon>Plasmodium (Vinckeia)</taxon>
    </lineage>
</organism>
<dbReference type="Pfam" id="PF06022">
    <property type="entry name" value="Cir_Bir_Yir"/>
    <property type="match status" value="1"/>
</dbReference>
<evidence type="ECO:0000313" key="3">
    <source>
        <dbReference type="Proteomes" id="UP000018538"/>
    </source>
</evidence>
<sequence>MDDNLCGKFGSLREYLPDDLGDSKLDFYGNKSFENYCPGKNCNSKLEKITIGFLWLLEQYFGTYRSTGYGDNTNPFFLYMISWLSYKLKQNSVDGSTTINGFYNEHVKDSGKYTKFINAANTFTNLEDVLNTKSDLFNNNIEDLSEFYDVFKLICSMYNNVETNNHDKLPNNANAFIEKYKELDNNCNIKGTARSKIFSALSTDYDNLKNYCNKKGANCKDFSPLPEITTKFSAHISGDTLSNSSTGNKLFTVLSIFGAIAFFLGISYKVNNKELKKYIHCIYANVSKKIIRLSFYISIRYLDFGNELKNNI</sequence>